<dbReference type="InterPro" id="IPR003820">
    <property type="entry name" value="KdpC"/>
</dbReference>
<keyword evidence="6 11" id="KW-0067">ATP-binding</keyword>
<keyword evidence="2 11" id="KW-1003">Cell membrane</keyword>
<dbReference type="Pfam" id="PF02669">
    <property type="entry name" value="KdpC"/>
    <property type="match status" value="2"/>
</dbReference>
<evidence type="ECO:0000256" key="10">
    <source>
        <dbReference type="ARBA" id="ARBA00023136"/>
    </source>
</evidence>
<comment type="function">
    <text evidence="11">Part of the high-affinity ATP-driven potassium transport (or Kdp) system, which catalyzes the hydrolysis of ATP coupled with the electrogenic transport of potassium into the cytoplasm. This subunit acts as a catalytic chaperone that increases the ATP-binding affinity of the ATP-hydrolyzing subunit KdpB by the formation of a transient KdpB/KdpC/ATP ternary complex.</text>
</comment>
<comment type="caution">
    <text evidence="12">The sequence shown here is derived from an EMBL/GenBank/DDBJ whole genome shotgun (WGS) entry which is preliminary data.</text>
</comment>
<reference evidence="12 13" key="1">
    <citation type="submission" date="2024-12" db="EMBL/GenBank/DDBJ databases">
        <title>The coexistence of Mycolicibacterium septicum and Mycolicibacterium nivoides in clinical samples.</title>
        <authorList>
            <person name="Wang C."/>
            <person name="Feng Y."/>
            <person name="Zong Z."/>
        </authorList>
    </citation>
    <scope>NUCLEOTIDE SEQUENCE [LARGE SCALE GENOMIC DNA]</scope>
    <source>
        <strain evidence="12 13">120310</strain>
    </source>
</reference>
<proteinExistence type="inferred from homology"/>
<evidence type="ECO:0000256" key="7">
    <source>
        <dbReference type="ARBA" id="ARBA00022958"/>
    </source>
</evidence>
<dbReference type="PANTHER" id="PTHR30042:SF2">
    <property type="entry name" value="POTASSIUM-TRANSPORTING ATPASE KDPC SUBUNIT"/>
    <property type="match status" value="1"/>
</dbReference>
<keyword evidence="13" id="KW-1185">Reference proteome</keyword>
<keyword evidence="3 11" id="KW-0633">Potassium transport</keyword>
<dbReference type="PANTHER" id="PTHR30042">
    <property type="entry name" value="POTASSIUM-TRANSPORTING ATPASE C CHAIN"/>
    <property type="match status" value="1"/>
</dbReference>
<evidence type="ECO:0000256" key="1">
    <source>
        <dbReference type="ARBA" id="ARBA00022448"/>
    </source>
</evidence>
<sequence>MKFSNLLRQHAAALRALLVLTVILGIGYPVFIWLVAQIPGLRDKADGSLIEVNGKPVGSSLIGQSFTDAEGNPLPRYFQSRPSAAGDGYDPMATSASNLGPESVVDTPDKPSLLTLVCSRSAAVGELDGVDGARPFCTGDGVGAVLSVIGPRDARGNVIHPTKVVSVNQPCDTTKTPFVDTYEGVRVECAKAGEDYSTGLIVPIRGSAPADPAVPADAVTASGSGLDPHISLAYADLQVNRVAKARGLNPELVRSMVAQHTDGRTLGFFGEPRVNVLELNIALDSL</sequence>
<evidence type="ECO:0000256" key="5">
    <source>
        <dbReference type="ARBA" id="ARBA00022741"/>
    </source>
</evidence>
<dbReference type="EMBL" id="JBKBDE010000001">
    <property type="protein sequence ID" value="MFN6549957.1"/>
    <property type="molecule type" value="Genomic_DNA"/>
</dbReference>
<keyword evidence="7 11" id="KW-0630">Potassium</keyword>
<protein>
    <recommendedName>
        <fullName evidence="11">Potassium-transporting ATPase KdpC subunit</fullName>
    </recommendedName>
    <alternativeName>
        <fullName evidence="11">ATP phosphohydrolase [potassium-transporting] C chain</fullName>
    </alternativeName>
    <alternativeName>
        <fullName evidence="11">Potassium-binding and translocating subunit C</fullName>
    </alternativeName>
    <alternativeName>
        <fullName evidence="11">Potassium-translocating ATPase C chain</fullName>
    </alternativeName>
</protein>
<evidence type="ECO:0000256" key="11">
    <source>
        <dbReference type="HAMAP-Rule" id="MF_00276"/>
    </source>
</evidence>
<dbReference type="RefSeq" id="WP_409548806.1">
    <property type="nucleotide sequence ID" value="NZ_JBKBDE010000001.1"/>
</dbReference>
<keyword evidence="5 11" id="KW-0547">Nucleotide-binding</keyword>
<feature type="transmembrane region" description="Helical" evidence="11">
    <location>
        <begin position="12"/>
        <end position="36"/>
    </location>
</feature>
<evidence type="ECO:0000313" key="13">
    <source>
        <dbReference type="Proteomes" id="UP001635817"/>
    </source>
</evidence>
<keyword evidence="4 11" id="KW-0812">Transmembrane</keyword>
<gene>
    <name evidence="11" type="primary">kdpC</name>
    <name evidence="12" type="ORF">ACK4CP_06125</name>
</gene>
<keyword evidence="9 11" id="KW-0406">Ion transport</keyword>
<evidence type="ECO:0000256" key="8">
    <source>
        <dbReference type="ARBA" id="ARBA00022989"/>
    </source>
</evidence>
<dbReference type="Proteomes" id="UP001635817">
    <property type="component" value="Unassembled WGS sequence"/>
</dbReference>
<evidence type="ECO:0000256" key="9">
    <source>
        <dbReference type="ARBA" id="ARBA00023065"/>
    </source>
</evidence>
<evidence type="ECO:0000256" key="4">
    <source>
        <dbReference type="ARBA" id="ARBA00022692"/>
    </source>
</evidence>
<keyword evidence="8 11" id="KW-1133">Transmembrane helix</keyword>
<evidence type="ECO:0000256" key="6">
    <source>
        <dbReference type="ARBA" id="ARBA00022840"/>
    </source>
</evidence>
<accession>A0ABW9LSL2</accession>
<comment type="subcellular location">
    <subcellularLocation>
        <location evidence="11">Cell membrane</location>
        <topology evidence="11">Single-pass membrane protein</topology>
    </subcellularLocation>
</comment>
<dbReference type="HAMAP" id="MF_00276">
    <property type="entry name" value="KdpC"/>
    <property type="match status" value="1"/>
</dbReference>
<evidence type="ECO:0000256" key="2">
    <source>
        <dbReference type="ARBA" id="ARBA00022475"/>
    </source>
</evidence>
<evidence type="ECO:0000256" key="3">
    <source>
        <dbReference type="ARBA" id="ARBA00022538"/>
    </source>
</evidence>
<evidence type="ECO:0000313" key="12">
    <source>
        <dbReference type="EMBL" id="MFN6549957.1"/>
    </source>
</evidence>
<keyword evidence="10 11" id="KW-0472">Membrane</keyword>
<keyword evidence="1 11" id="KW-0813">Transport</keyword>
<comment type="subunit">
    <text evidence="11">The system is composed of three essential subunits: KdpA, KdpB and KdpC.</text>
</comment>
<comment type="similarity">
    <text evidence="11">Belongs to the KdpC family.</text>
</comment>
<name>A0ABW9LSL2_9MYCO</name>
<organism evidence="12 13">
    <name type="scientific">Mycolicibacterium septicum</name>
    <dbReference type="NCBI Taxonomy" id="98668"/>
    <lineage>
        <taxon>Bacteria</taxon>
        <taxon>Bacillati</taxon>
        <taxon>Actinomycetota</taxon>
        <taxon>Actinomycetes</taxon>
        <taxon>Mycobacteriales</taxon>
        <taxon>Mycobacteriaceae</taxon>
        <taxon>Mycolicibacterium</taxon>
    </lineage>
</organism>